<dbReference type="InterPro" id="IPR002994">
    <property type="entry name" value="Surf1/Shy1"/>
</dbReference>
<keyword evidence="6" id="KW-1003">Cell membrane</keyword>
<proteinExistence type="inferred from homology"/>
<keyword evidence="4" id="KW-1133">Transmembrane helix</keyword>
<gene>
    <name evidence="7" type="ORF">I7X43_10315</name>
</gene>
<dbReference type="AlphaFoldDB" id="A0A931IX90"/>
<keyword evidence="5" id="KW-0472">Membrane</keyword>
<dbReference type="Pfam" id="PF02104">
    <property type="entry name" value="SURF1"/>
    <property type="match status" value="1"/>
</dbReference>
<comment type="subcellular location">
    <subcellularLocation>
        <location evidence="6">Cell membrane</location>
        <topology evidence="6">Multi-pass membrane protein</topology>
    </subcellularLocation>
    <subcellularLocation>
        <location evidence="1">Membrane</location>
    </subcellularLocation>
</comment>
<dbReference type="GO" id="GO:0005886">
    <property type="term" value="C:plasma membrane"/>
    <property type="evidence" value="ECO:0007669"/>
    <property type="project" value="UniProtKB-SubCell"/>
</dbReference>
<evidence type="ECO:0000256" key="3">
    <source>
        <dbReference type="ARBA" id="ARBA00022692"/>
    </source>
</evidence>
<accession>A0A931IX90</accession>
<evidence type="ECO:0000256" key="4">
    <source>
        <dbReference type="ARBA" id="ARBA00022989"/>
    </source>
</evidence>
<dbReference type="Proteomes" id="UP000620139">
    <property type="component" value="Unassembled WGS sequence"/>
</dbReference>
<sequence>MTLAAAAGVVGTAALGLWQVNRAHGKRALQQEHAQRERAPAIDGAQLVARPNGDWHRQPVRLRGRWRPEAQFWLDNRAHDRRAGTILVTPLALEGGGVLWVQRGWQVRQPGQHGVPPWPISPPGVVQVEGYLARQASQAYDLGGPRTGPLRQNLDLGVASREMGLPVLPWVAWQTGPGCAPLQCNWPPPEDGIHKHWGYAVQWFALSALILGLYVWFQHLQPHRAGARSGSTDGSRIERS</sequence>
<protein>
    <recommendedName>
        <fullName evidence="6">SURF1-like protein</fullName>
    </recommendedName>
</protein>
<keyword evidence="8" id="KW-1185">Reference proteome</keyword>
<dbReference type="InterPro" id="IPR045214">
    <property type="entry name" value="Surf1/Surf4"/>
</dbReference>
<dbReference type="EMBL" id="JAEDAL010000004">
    <property type="protein sequence ID" value="MBH9553241.1"/>
    <property type="molecule type" value="Genomic_DNA"/>
</dbReference>
<evidence type="ECO:0000256" key="2">
    <source>
        <dbReference type="ARBA" id="ARBA00007165"/>
    </source>
</evidence>
<evidence type="ECO:0000256" key="6">
    <source>
        <dbReference type="RuleBase" id="RU363076"/>
    </source>
</evidence>
<dbReference type="PANTHER" id="PTHR23427">
    <property type="entry name" value="SURFEIT LOCUS PROTEIN"/>
    <property type="match status" value="1"/>
</dbReference>
<evidence type="ECO:0000313" key="7">
    <source>
        <dbReference type="EMBL" id="MBH9553241.1"/>
    </source>
</evidence>
<comment type="similarity">
    <text evidence="2 6">Belongs to the SURF1 family.</text>
</comment>
<keyword evidence="3" id="KW-0812">Transmembrane</keyword>
<organism evidence="7 8">
    <name type="scientific">Inhella gelatinilytica</name>
    <dbReference type="NCBI Taxonomy" id="2795030"/>
    <lineage>
        <taxon>Bacteria</taxon>
        <taxon>Pseudomonadati</taxon>
        <taxon>Pseudomonadota</taxon>
        <taxon>Betaproteobacteria</taxon>
        <taxon>Burkholderiales</taxon>
        <taxon>Sphaerotilaceae</taxon>
        <taxon>Inhella</taxon>
    </lineage>
</organism>
<evidence type="ECO:0000313" key="8">
    <source>
        <dbReference type="Proteomes" id="UP000620139"/>
    </source>
</evidence>
<dbReference type="PANTHER" id="PTHR23427:SF2">
    <property type="entry name" value="SURFEIT LOCUS PROTEIN 1"/>
    <property type="match status" value="1"/>
</dbReference>
<reference evidence="7" key="1">
    <citation type="submission" date="2020-12" db="EMBL/GenBank/DDBJ databases">
        <title>The genome sequence of Inhella sp. 4Y17.</title>
        <authorList>
            <person name="Liu Y."/>
        </authorList>
    </citation>
    <scope>NUCLEOTIDE SEQUENCE</scope>
    <source>
        <strain evidence="7">4Y10</strain>
    </source>
</reference>
<evidence type="ECO:0000256" key="5">
    <source>
        <dbReference type="ARBA" id="ARBA00023136"/>
    </source>
</evidence>
<comment type="caution">
    <text evidence="7">The sequence shown here is derived from an EMBL/GenBank/DDBJ whole genome shotgun (WGS) entry which is preliminary data.</text>
</comment>
<dbReference type="CDD" id="cd06662">
    <property type="entry name" value="SURF1"/>
    <property type="match status" value="1"/>
</dbReference>
<dbReference type="PROSITE" id="PS50895">
    <property type="entry name" value="SURF1"/>
    <property type="match status" value="1"/>
</dbReference>
<evidence type="ECO:0000256" key="1">
    <source>
        <dbReference type="ARBA" id="ARBA00004370"/>
    </source>
</evidence>
<name>A0A931IX90_9BURK</name>